<organism evidence="2 3">
    <name type="scientific">Cricetulus griseus</name>
    <name type="common">Chinese hamster</name>
    <name type="synonym">Cricetulus barabensis griseus</name>
    <dbReference type="NCBI Taxonomy" id="10029"/>
    <lineage>
        <taxon>Eukaryota</taxon>
        <taxon>Metazoa</taxon>
        <taxon>Chordata</taxon>
        <taxon>Craniata</taxon>
        <taxon>Vertebrata</taxon>
        <taxon>Euteleostomi</taxon>
        <taxon>Mammalia</taxon>
        <taxon>Eutheria</taxon>
        <taxon>Euarchontoglires</taxon>
        <taxon>Glires</taxon>
        <taxon>Rodentia</taxon>
        <taxon>Myomorpha</taxon>
        <taxon>Muroidea</taxon>
        <taxon>Cricetidae</taxon>
        <taxon>Cricetinae</taxon>
        <taxon>Cricetulus</taxon>
    </lineage>
</organism>
<feature type="compositionally biased region" description="Gly residues" evidence="1">
    <location>
        <begin position="15"/>
        <end position="28"/>
    </location>
</feature>
<evidence type="ECO:0000256" key="1">
    <source>
        <dbReference type="SAM" id="MobiDB-lite"/>
    </source>
</evidence>
<dbReference type="Proteomes" id="UP000001075">
    <property type="component" value="Unassembled WGS sequence"/>
</dbReference>
<protein>
    <submittedName>
        <fullName evidence="2">Uncharacterized protein</fullName>
    </submittedName>
</protein>
<name>G3I354_CRIGR</name>
<dbReference type="EMBL" id="JH001169">
    <property type="protein sequence ID" value="EGV97138.1"/>
    <property type="molecule type" value="Genomic_DNA"/>
</dbReference>
<proteinExistence type="predicted"/>
<gene>
    <name evidence="2" type="ORF">I79_017855</name>
</gene>
<evidence type="ECO:0000313" key="3">
    <source>
        <dbReference type="Proteomes" id="UP000001075"/>
    </source>
</evidence>
<dbReference type="AlphaFoldDB" id="G3I354"/>
<evidence type="ECO:0000313" key="2">
    <source>
        <dbReference type="EMBL" id="EGV97138.1"/>
    </source>
</evidence>
<reference evidence="3" key="1">
    <citation type="journal article" date="2011" name="Nat. Biotechnol.">
        <title>The genomic sequence of the Chinese hamster ovary (CHO)-K1 cell line.</title>
        <authorList>
            <person name="Xu X."/>
            <person name="Nagarajan H."/>
            <person name="Lewis N.E."/>
            <person name="Pan S."/>
            <person name="Cai Z."/>
            <person name="Liu X."/>
            <person name="Chen W."/>
            <person name="Xie M."/>
            <person name="Wang W."/>
            <person name="Hammond S."/>
            <person name="Andersen M.R."/>
            <person name="Neff N."/>
            <person name="Passarelli B."/>
            <person name="Koh W."/>
            <person name="Fan H.C."/>
            <person name="Wang J."/>
            <person name="Gui Y."/>
            <person name="Lee K.H."/>
            <person name="Betenbaugh M.J."/>
            <person name="Quake S.R."/>
            <person name="Famili I."/>
            <person name="Palsson B.O."/>
            <person name="Wang J."/>
        </authorList>
    </citation>
    <scope>NUCLEOTIDE SEQUENCE [LARGE SCALE GENOMIC DNA]</scope>
    <source>
        <strain evidence="3">CHO K1 cell line</strain>
    </source>
</reference>
<accession>G3I354</accession>
<feature type="region of interest" description="Disordered" evidence="1">
    <location>
        <begin position="1"/>
        <end position="28"/>
    </location>
</feature>
<dbReference type="InParanoid" id="G3I354"/>
<sequence>MRVSYGRAAGTRELAGGGGGGGGSSGSGGDCGDYVARGAIRKRTLLIFEDANSAALRRRLAKVRMPSEGRAEGLNKGRETCGIWSCGPPRGVLPVWEVVYRGRSSDTSGVTPTYPPRCCPPSPPWGYSKSPSSPIVLPSSHGLPGPKNYAVVCKAPT</sequence>